<evidence type="ECO:0000259" key="16">
    <source>
        <dbReference type="PROSITE" id="PS51449"/>
    </source>
</evidence>
<keyword evidence="5 14" id="KW-0949">S-adenosyl-L-methionine</keyword>
<evidence type="ECO:0000256" key="11">
    <source>
        <dbReference type="ARBA" id="ARBA00050926"/>
    </source>
</evidence>
<keyword evidence="9 14" id="KW-0411">Iron-sulfur</keyword>
<dbReference type="InterPro" id="IPR007197">
    <property type="entry name" value="rSAM"/>
</dbReference>
<keyword evidence="3 14" id="KW-0963">Cytoplasm</keyword>
<dbReference type="EC" id="2.8.4.3" evidence="10 14"/>
<evidence type="ECO:0000256" key="9">
    <source>
        <dbReference type="ARBA" id="ARBA00023014"/>
    </source>
</evidence>
<evidence type="ECO:0000256" key="12">
    <source>
        <dbReference type="ARBA" id="ARBA00052380"/>
    </source>
</evidence>
<dbReference type="SUPFAM" id="SSF102114">
    <property type="entry name" value="Radical SAM enzymes"/>
    <property type="match status" value="1"/>
</dbReference>
<dbReference type="EMBL" id="LN794217">
    <property type="protein sequence ID" value="CEO16666.1"/>
    <property type="molecule type" value="Genomic_DNA"/>
</dbReference>
<keyword evidence="4 14" id="KW-0808">Transferase</keyword>
<dbReference type="SFLD" id="SFLDG01082">
    <property type="entry name" value="B12-binding_domain_containing"/>
    <property type="match status" value="1"/>
</dbReference>
<keyword evidence="7 14" id="KW-0479">Metal-binding</keyword>
<dbReference type="NCBIfam" id="TIGR01574">
    <property type="entry name" value="miaB-methiolase"/>
    <property type="match status" value="1"/>
</dbReference>
<name>A0A0B7IXZ3_9RICK</name>
<feature type="binding site" evidence="14">
    <location>
        <position position="105"/>
    </location>
    <ligand>
        <name>[4Fe-4S] cluster</name>
        <dbReference type="ChEBI" id="CHEBI:49883"/>
        <label>1</label>
    </ligand>
</feature>
<comment type="cofactor">
    <cofactor evidence="14">
        <name>[4Fe-4S] cluster</name>
        <dbReference type="ChEBI" id="CHEBI:49883"/>
    </cofactor>
    <text evidence="14">Binds 2 [4Fe-4S] clusters. One cluster is coordinated with 3 cysteines and an exchangeable S-adenosyl-L-methionine.</text>
</comment>
<dbReference type="Proteomes" id="UP000018149">
    <property type="component" value="Chromosome I"/>
</dbReference>
<comment type="catalytic activity">
    <reaction evidence="11">
        <text>N(6)-dimethylallyladenosine(37) in tRNA + (sulfur carrier)-SH + AH2 + S-adenosyl-L-methionine = 2-thio-N(6)-dimethylallyladenosine(37) in tRNA + (sulfur carrier)-H + 5'-deoxyadenosine + L-methionine + A + H(+)</text>
        <dbReference type="Rhea" id="RHEA:36339"/>
        <dbReference type="Rhea" id="RHEA-COMP:10375"/>
        <dbReference type="Rhea" id="RHEA-COMP:10377"/>
        <dbReference type="Rhea" id="RHEA-COMP:14737"/>
        <dbReference type="Rhea" id="RHEA-COMP:14739"/>
        <dbReference type="ChEBI" id="CHEBI:13193"/>
        <dbReference type="ChEBI" id="CHEBI:15378"/>
        <dbReference type="ChEBI" id="CHEBI:17319"/>
        <dbReference type="ChEBI" id="CHEBI:17499"/>
        <dbReference type="ChEBI" id="CHEBI:29917"/>
        <dbReference type="ChEBI" id="CHEBI:57844"/>
        <dbReference type="ChEBI" id="CHEBI:59789"/>
        <dbReference type="ChEBI" id="CHEBI:64428"/>
        <dbReference type="ChEBI" id="CHEBI:74415"/>
        <dbReference type="ChEBI" id="CHEBI:74416"/>
    </reaction>
    <physiologicalReaction direction="left-to-right" evidence="11">
        <dbReference type="Rhea" id="RHEA:36340"/>
    </physiologicalReaction>
</comment>
<evidence type="ECO:0000256" key="10">
    <source>
        <dbReference type="ARBA" id="ARBA00033765"/>
    </source>
</evidence>
<comment type="function">
    <text evidence="1 14">Catalyzes the methylthiolation of N6-(dimethylallyl)adenosine (i(6)A), leading to the formation of 2-methylthio-N6-(dimethylallyl)adenosine (ms(2)i(6)A) at position 37 in tRNAs that read codons beginning with uridine.</text>
</comment>
<organism evidence="18 19">
    <name type="scientific">Rickettsia monacensis</name>
    <dbReference type="NCBI Taxonomy" id="109232"/>
    <lineage>
        <taxon>Bacteria</taxon>
        <taxon>Pseudomonadati</taxon>
        <taxon>Pseudomonadota</taxon>
        <taxon>Alphaproteobacteria</taxon>
        <taxon>Rickettsiales</taxon>
        <taxon>Rickettsiaceae</taxon>
        <taxon>Rickettsieae</taxon>
        <taxon>Rickettsia</taxon>
        <taxon>spotted fever group</taxon>
    </lineage>
</organism>
<dbReference type="GO" id="GO:0035597">
    <property type="term" value="F:tRNA-2-methylthio-N(6)-dimethylallyladenosine(37) synthase activity"/>
    <property type="evidence" value="ECO:0007669"/>
    <property type="project" value="UniProtKB-EC"/>
</dbReference>
<evidence type="ECO:0000256" key="8">
    <source>
        <dbReference type="ARBA" id="ARBA00023004"/>
    </source>
</evidence>
<dbReference type="Pfam" id="PF00919">
    <property type="entry name" value="UPF0004"/>
    <property type="match status" value="1"/>
</dbReference>
<dbReference type="NCBIfam" id="TIGR00089">
    <property type="entry name" value="MiaB/RimO family radical SAM methylthiotransferase"/>
    <property type="match status" value="1"/>
</dbReference>
<dbReference type="InterPro" id="IPR038135">
    <property type="entry name" value="Methylthiotransferase_N_sf"/>
</dbReference>
<keyword evidence="19" id="KW-1185">Reference proteome</keyword>
<dbReference type="InterPro" id="IPR013848">
    <property type="entry name" value="Methylthiotransferase_N"/>
</dbReference>
<dbReference type="HAMAP" id="MF_01864">
    <property type="entry name" value="tRNA_metthiotr_MiaB"/>
    <property type="match status" value="1"/>
</dbReference>
<dbReference type="Gene3D" id="3.40.50.12160">
    <property type="entry name" value="Methylthiotransferase, N-terminal domain"/>
    <property type="match status" value="1"/>
</dbReference>
<comment type="catalytic activity">
    <reaction evidence="12">
        <text>2-thio-N(6)-dimethylallyladenosine(37) in tRNA + S-adenosyl-L-methionine = 2-methylsulfanyl-N(6)-dimethylallyladenosine(37) in tRNA + S-adenosyl-L-homocysteine + H(+)</text>
        <dbReference type="Rhea" id="RHEA:37063"/>
        <dbReference type="Rhea" id="RHEA-COMP:10376"/>
        <dbReference type="Rhea" id="RHEA-COMP:10377"/>
        <dbReference type="ChEBI" id="CHEBI:15378"/>
        <dbReference type="ChEBI" id="CHEBI:57856"/>
        <dbReference type="ChEBI" id="CHEBI:59789"/>
        <dbReference type="ChEBI" id="CHEBI:74416"/>
        <dbReference type="ChEBI" id="CHEBI:74417"/>
    </reaction>
    <physiologicalReaction direction="left-to-right" evidence="12">
        <dbReference type="Rhea" id="RHEA:37064"/>
    </physiologicalReaction>
</comment>
<dbReference type="Gene3D" id="3.80.30.20">
    <property type="entry name" value="tm_1862 like domain"/>
    <property type="match status" value="1"/>
</dbReference>
<dbReference type="KEGG" id="rmc:RMONA_01220"/>
<evidence type="ECO:0000256" key="3">
    <source>
        <dbReference type="ARBA" id="ARBA00022490"/>
    </source>
</evidence>
<dbReference type="HOGENOM" id="CLU_018697_2_0_5"/>
<dbReference type="GO" id="GO:0051539">
    <property type="term" value="F:4 iron, 4 sulfur cluster binding"/>
    <property type="evidence" value="ECO:0007669"/>
    <property type="project" value="UniProtKB-UniRule"/>
</dbReference>
<evidence type="ECO:0000256" key="2">
    <source>
        <dbReference type="ARBA" id="ARBA00022485"/>
    </source>
</evidence>
<evidence type="ECO:0000256" key="13">
    <source>
        <dbReference type="ARBA" id="ARBA00052587"/>
    </source>
</evidence>
<dbReference type="InterPro" id="IPR006638">
    <property type="entry name" value="Elp3/MiaA/NifB-like_rSAM"/>
</dbReference>
<dbReference type="AlphaFoldDB" id="A0A0B7IXZ3"/>
<keyword evidence="2 14" id="KW-0004">4Fe-4S</keyword>
<evidence type="ECO:0000256" key="1">
    <source>
        <dbReference type="ARBA" id="ARBA00003234"/>
    </source>
</evidence>
<dbReference type="GO" id="GO:0046872">
    <property type="term" value="F:metal ion binding"/>
    <property type="evidence" value="ECO:0007669"/>
    <property type="project" value="UniProtKB-KW"/>
</dbReference>
<dbReference type="FunFam" id="3.80.30.20:FF:000001">
    <property type="entry name" value="tRNA-2-methylthio-N(6)-dimethylallyladenosine synthase 2"/>
    <property type="match status" value="1"/>
</dbReference>
<comment type="similarity">
    <text evidence="14">Belongs to the methylthiotransferase family. MiaB subfamily.</text>
</comment>
<feature type="binding site" evidence="14">
    <location>
        <position position="66"/>
    </location>
    <ligand>
        <name>[4Fe-4S] cluster</name>
        <dbReference type="ChEBI" id="CHEBI:49883"/>
        <label>1</label>
    </ligand>
</feature>
<dbReference type="Pfam" id="PF01938">
    <property type="entry name" value="TRAM"/>
    <property type="match status" value="1"/>
</dbReference>
<evidence type="ECO:0000313" key="18">
    <source>
        <dbReference type="EMBL" id="CEO16666.1"/>
    </source>
</evidence>
<dbReference type="GO" id="GO:0005829">
    <property type="term" value="C:cytosol"/>
    <property type="evidence" value="ECO:0007669"/>
    <property type="project" value="TreeGrafter"/>
</dbReference>
<protein>
    <recommendedName>
        <fullName evidence="10 14">tRNA-2-methylthio-N(6)-dimethylallyladenosine synthase</fullName>
        <ecNumber evidence="10 14">2.8.4.3</ecNumber>
    </recommendedName>
    <alternativeName>
        <fullName evidence="14">(Dimethylallyl)adenosine tRNA methylthiotransferase MiaB</fullName>
    </alternativeName>
    <alternativeName>
        <fullName evidence="14">tRNA-i(6)A37 methylthiotransferase</fullName>
    </alternativeName>
</protein>
<sequence length="463" mass="52817">MIKLSKYSIELIYNIKNFMSKKLYIKTYGCQMNVYDSVKMQDLLYPFGYEPTENIEDADVIILNTCHIREKAAEKTYSELGRIKKIQDTRKKQGLNSAIIVVAGCVAQAEGEEIFTRTPYVDIVVGPQSYYNLPELISKVVRHEKHLIDLDFVEEAKFDQLPEQLYPQGTSAFISVQEGCDKFCTFCVVPYTRGAEFSRNVEQVYREALKVVSSGAKEIMLLGQNVNAYHGKGPADKIFSLADLLKHLAQIPNLERLRYTTSHPIDMNDDLIKLHGTEPKLMPFLHLPVQSGSNKILKSMNRKHDREYYFDIINRLREARPDIVLSSDFIVGFPGETDEDFEDTLDLVRRVKYGQCYSFKYSPRPGTPGATRTDQIPEHIKSERLTILQKELMAQQLAFNESCVGSTMKVLFDRDGKFDDQIIGKTPYMQSVYIQNPNKSLLGKIIDVKITKASLNSLTGKIL</sequence>
<dbReference type="InterPro" id="IPR002792">
    <property type="entry name" value="TRAM_dom"/>
</dbReference>
<dbReference type="PANTHER" id="PTHR43020:SF2">
    <property type="entry name" value="MITOCHONDRIAL TRNA METHYLTHIOTRANSFERASE CDK5RAP1"/>
    <property type="match status" value="1"/>
</dbReference>
<dbReference type="STRING" id="109232.RMONA_01220"/>
<feature type="domain" description="MTTase N-terminal" evidence="16">
    <location>
        <begin position="21"/>
        <end position="142"/>
    </location>
</feature>
<proteinExistence type="inferred from homology"/>
<dbReference type="CDD" id="cd01335">
    <property type="entry name" value="Radical_SAM"/>
    <property type="match status" value="1"/>
</dbReference>
<reference evidence="18 19" key="1">
    <citation type="submission" date="2015-01" db="EMBL/GenBank/DDBJ databases">
        <title>Draft genome sequence of Rickettsia monacensis strain IrR/Munich.</title>
        <authorList>
            <person name="Felsheim R.F."/>
            <person name="Johnson S.L."/>
            <person name="Kurtti T.J."/>
            <person name="Munderloh U.G."/>
        </authorList>
    </citation>
    <scope>NUCLEOTIDE SEQUENCE [LARGE SCALE GENOMIC DNA]</scope>
    <source>
        <strain evidence="18 19">IrR/Munich</strain>
    </source>
</reference>
<evidence type="ECO:0000256" key="4">
    <source>
        <dbReference type="ARBA" id="ARBA00022679"/>
    </source>
</evidence>
<dbReference type="Pfam" id="PF04055">
    <property type="entry name" value="Radical_SAM"/>
    <property type="match status" value="1"/>
</dbReference>
<dbReference type="InterPro" id="IPR005839">
    <property type="entry name" value="Methylthiotransferase"/>
</dbReference>
<keyword evidence="8 14" id="KW-0408">Iron</keyword>
<dbReference type="PROSITE" id="PS50926">
    <property type="entry name" value="TRAM"/>
    <property type="match status" value="1"/>
</dbReference>
<feature type="binding site" evidence="14">
    <location>
        <position position="184"/>
    </location>
    <ligand>
        <name>[4Fe-4S] cluster</name>
        <dbReference type="ChEBI" id="CHEBI:49883"/>
        <label>2</label>
        <note>4Fe-4S-S-AdoMet</note>
    </ligand>
</feature>
<evidence type="ECO:0000256" key="5">
    <source>
        <dbReference type="ARBA" id="ARBA00022691"/>
    </source>
</evidence>
<dbReference type="InterPro" id="IPR020612">
    <property type="entry name" value="Methylthiotransferase_CS"/>
</dbReference>
<feature type="domain" description="TRAM" evidence="15">
    <location>
        <begin position="401"/>
        <end position="463"/>
    </location>
</feature>
<dbReference type="SFLD" id="SFLDF00273">
    <property type="entry name" value="(dimethylallyl)adenosine_tRNA"/>
    <property type="match status" value="1"/>
</dbReference>
<dbReference type="PROSITE" id="PS01278">
    <property type="entry name" value="MTTASE_RADICAL"/>
    <property type="match status" value="1"/>
</dbReference>
<dbReference type="SFLD" id="SFLDG01061">
    <property type="entry name" value="methylthiotransferase"/>
    <property type="match status" value="1"/>
</dbReference>
<dbReference type="FunFam" id="3.40.50.12160:FF:000001">
    <property type="entry name" value="tRNA-2-methylthio-N(6)-dimethylallyladenosine synthase"/>
    <property type="match status" value="1"/>
</dbReference>
<evidence type="ECO:0000313" key="19">
    <source>
        <dbReference type="Proteomes" id="UP000018149"/>
    </source>
</evidence>
<comment type="subunit">
    <text evidence="14">Monomer.</text>
</comment>
<dbReference type="InterPro" id="IPR006463">
    <property type="entry name" value="MiaB_methiolase"/>
</dbReference>
<feature type="binding site" evidence="14">
    <location>
        <position position="180"/>
    </location>
    <ligand>
        <name>[4Fe-4S] cluster</name>
        <dbReference type="ChEBI" id="CHEBI:49883"/>
        <label>2</label>
        <note>4Fe-4S-S-AdoMet</note>
    </ligand>
</feature>
<dbReference type="InterPro" id="IPR023404">
    <property type="entry name" value="rSAM_horseshoe"/>
</dbReference>
<dbReference type="PROSITE" id="PS51918">
    <property type="entry name" value="RADICAL_SAM"/>
    <property type="match status" value="1"/>
</dbReference>
<dbReference type="PANTHER" id="PTHR43020">
    <property type="entry name" value="CDK5 REGULATORY SUBUNIT-ASSOCIATED PROTEIN 1"/>
    <property type="match status" value="1"/>
</dbReference>
<dbReference type="InterPro" id="IPR058240">
    <property type="entry name" value="rSAM_sf"/>
</dbReference>
<keyword evidence="6 14" id="KW-0819">tRNA processing</keyword>
<accession>A0A0B7IXZ3</accession>
<evidence type="ECO:0000256" key="14">
    <source>
        <dbReference type="HAMAP-Rule" id="MF_01864"/>
    </source>
</evidence>
<feature type="binding site" evidence="14">
    <location>
        <position position="187"/>
    </location>
    <ligand>
        <name>[4Fe-4S] cluster</name>
        <dbReference type="ChEBI" id="CHEBI:49883"/>
        <label>2</label>
        <note>4Fe-4S-S-AdoMet</note>
    </ligand>
</feature>
<feature type="binding site" evidence="14">
    <location>
        <position position="30"/>
    </location>
    <ligand>
        <name>[4Fe-4S] cluster</name>
        <dbReference type="ChEBI" id="CHEBI:49883"/>
        <label>1</label>
    </ligand>
</feature>
<comment type="subcellular location">
    <subcellularLocation>
        <location evidence="14">Cytoplasm</location>
    </subcellularLocation>
</comment>
<evidence type="ECO:0000256" key="7">
    <source>
        <dbReference type="ARBA" id="ARBA00022723"/>
    </source>
</evidence>
<evidence type="ECO:0000256" key="6">
    <source>
        <dbReference type="ARBA" id="ARBA00022694"/>
    </source>
</evidence>
<comment type="catalytic activity">
    <reaction evidence="13">
        <text>N(6)-dimethylallyladenosine(37) in tRNA + (sulfur carrier)-SH + AH2 + 2 S-adenosyl-L-methionine = 2-methylsulfanyl-N(6)-dimethylallyladenosine(37) in tRNA + (sulfur carrier)-H + 5'-deoxyadenosine + L-methionine + A + S-adenosyl-L-homocysteine + 2 H(+)</text>
        <dbReference type="Rhea" id="RHEA:37067"/>
        <dbReference type="Rhea" id="RHEA-COMP:10375"/>
        <dbReference type="Rhea" id="RHEA-COMP:10376"/>
        <dbReference type="Rhea" id="RHEA-COMP:14737"/>
        <dbReference type="Rhea" id="RHEA-COMP:14739"/>
        <dbReference type="ChEBI" id="CHEBI:13193"/>
        <dbReference type="ChEBI" id="CHEBI:15378"/>
        <dbReference type="ChEBI" id="CHEBI:17319"/>
        <dbReference type="ChEBI" id="CHEBI:17499"/>
        <dbReference type="ChEBI" id="CHEBI:29917"/>
        <dbReference type="ChEBI" id="CHEBI:57844"/>
        <dbReference type="ChEBI" id="CHEBI:57856"/>
        <dbReference type="ChEBI" id="CHEBI:59789"/>
        <dbReference type="ChEBI" id="CHEBI:64428"/>
        <dbReference type="ChEBI" id="CHEBI:74415"/>
        <dbReference type="ChEBI" id="CHEBI:74417"/>
        <dbReference type="EC" id="2.8.4.3"/>
    </reaction>
    <physiologicalReaction direction="left-to-right" evidence="13">
        <dbReference type="Rhea" id="RHEA:37068"/>
    </physiologicalReaction>
</comment>
<evidence type="ECO:0000259" key="17">
    <source>
        <dbReference type="PROSITE" id="PS51918"/>
    </source>
</evidence>
<feature type="domain" description="Radical SAM core" evidence="17">
    <location>
        <begin position="166"/>
        <end position="398"/>
    </location>
</feature>
<gene>
    <name evidence="14 18" type="primary">miaB</name>
    <name evidence="18" type="ORF">RMONA_01220</name>
</gene>
<dbReference type="PROSITE" id="PS51449">
    <property type="entry name" value="MTTASE_N"/>
    <property type="match status" value="1"/>
</dbReference>
<dbReference type="SFLD" id="SFLDS00029">
    <property type="entry name" value="Radical_SAM"/>
    <property type="match status" value="1"/>
</dbReference>
<evidence type="ECO:0000259" key="15">
    <source>
        <dbReference type="PROSITE" id="PS50926"/>
    </source>
</evidence>
<dbReference type="SMART" id="SM00729">
    <property type="entry name" value="Elp3"/>
    <property type="match status" value="1"/>
</dbReference>